<evidence type="ECO:0000313" key="2">
    <source>
        <dbReference type="Proteomes" id="UP000054805"/>
    </source>
</evidence>
<gene>
    <name evidence="1" type="ORF">T4B_10616</name>
</gene>
<dbReference type="AlphaFoldDB" id="A0A0V1IDJ2"/>
<keyword evidence="2" id="KW-1185">Reference proteome</keyword>
<dbReference type="Proteomes" id="UP000054805">
    <property type="component" value="Unassembled WGS sequence"/>
</dbReference>
<sequence length="128" mass="14376">MPHWFCKQGLLSHGILHGMTTGMRRLCGGERSSFSIFSSHAELFEIEHCCISISSENILHSIRFLSSSSSSSSPASFCFLYISKFHLFLNTLSSVQSSCRKRLNGVNDSLSFSTRATQLRVRLLFFDS</sequence>
<dbReference type="EMBL" id="JYDS01000224">
    <property type="protein sequence ID" value="KRZ20907.1"/>
    <property type="molecule type" value="Genomic_DNA"/>
</dbReference>
<proteinExistence type="predicted"/>
<evidence type="ECO:0000313" key="1">
    <source>
        <dbReference type="EMBL" id="KRZ20907.1"/>
    </source>
</evidence>
<comment type="caution">
    <text evidence="1">The sequence shown here is derived from an EMBL/GenBank/DDBJ whole genome shotgun (WGS) entry which is preliminary data.</text>
</comment>
<organism evidence="1 2">
    <name type="scientific">Trichinella pseudospiralis</name>
    <name type="common">Parasitic roundworm</name>
    <dbReference type="NCBI Taxonomy" id="6337"/>
    <lineage>
        <taxon>Eukaryota</taxon>
        <taxon>Metazoa</taxon>
        <taxon>Ecdysozoa</taxon>
        <taxon>Nematoda</taxon>
        <taxon>Enoplea</taxon>
        <taxon>Dorylaimia</taxon>
        <taxon>Trichinellida</taxon>
        <taxon>Trichinellidae</taxon>
        <taxon>Trichinella</taxon>
    </lineage>
</organism>
<reference evidence="1 2" key="1">
    <citation type="submission" date="2015-01" db="EMBL/GenBank/DDBJ databases">
        <title>Evolution of Trichinella species and genotypes.</title>
        <authorList>
            <person name="Korhonen P.K."/>
            <person name="Edoardo P."/>
            <person name="Giuseppe L.R."/>
            <person name="Gasser R.B."/>
        </authorList>
    </citation>
    <scope>NUCLEOTIDE SEQUENCE [LARGE SCALE GENOMIC DNA]</scope>
    <source>
        <strain evidence="1">ISS588</strain>
    </source>
</reference>
<name>A0A0V1IDJ2_TRIPS</name>
<protein>
    <submittedName>
        <fullName evidence="1">Uncharacterized protein</fullName>
    </submittedName>
</protein>
<accession>A0A0V1IDJ2</accession>